<dbReference type="AlphaFoldDB" id="B8FD77"/>
<dbReference type="NCBIfam" id="NF033559">
    <property type="entry name" value="transpos_IS1634"/>
    <property type="match status" value="1"/>
</dbReference>
<dbReference type="EMBL" id="CP001322">
    <property type="protein sequence ID" value="ACL05050.1"/>
    <property type="molecule type" value="Genomic_DNA"/>
</dbReference>
<dbReference type="KEGG" id="dal:Dalk_0509"/>
<dbReference type="PANTHER" id="PTHR34614:SF2">
    <property type="entry name" value="TRANSPOSASE IS4-LIKE DOMAIN-CONTAINING PROTEIN"/>
    <property type="match status" value="1"/>
</dbReference>
<reference evidence="8 9" key="2">
    <citation type="journal article" date="2012" name="Environ. Microbiol.">
        <title>The genome sequence of Desulfatibacillum alkenivorans AK-01: a blueprint for anaerobic alkane oxidation.</title>
        <authorList>
            <person name="Callaghan A.V."/>
            <person name="Morris B.E."/>
            <person name="Pereira I.A."/>
            <person name="McInerney M.J."/>
            <person name="Austin R.N."/>
            <person name="Groves J.T."/>
            <person name="Kukor J.J."/>
            <person name="Suflita J.M."/>
            <person name="Young L.Y."/>
            <person name="Zylstra G.J."/>
            <person name="Wawrik B."/>
        </authorList>
    </citation>
    <scope>NUCLEOTIDE SEQUENCE [LARGE SCALE GENOMIC DNA]</scope>
    <source>
        <strain evidence="8 9">AK-01</strain>
    </source>
</reference>
<evidence type="ECO:0000313" key="2">
    <source>
        <dbReference type="EMBL" id="ACL02216.1"/>
    </source>
</evidence>
<dbReference type="KEGG" id="dal:Dalk_2509"/>
<reference evidence="8" key="1">
    <citation type="submission" date="2008-12" db="EMBL/GenBank/DDBJ databases">
        <title>Complete sequence of Desulfatibacillum alkenivorans AK-01.</title>
        <authorList>
            <consortium name="US DOE Joint Genome Institute"/>
            <person name="Lucas S."/>
            <person name="Copeland A."/>
            <person name="Lapidus A."/>
            <person name="Glavina del Rio T."/>
            <person name="Dalin E."/>
            <person name="Tice H."/>
            <person name="Bruce D."/>
            <person name="Goodwin L."/>
            <person name="Pitluck S."/>
            <person name="Chertkov O."/>
            <person name="Brettin T."/>
            <person name="Detter J.C."/>
            <person name="Han C."/>
            <person name="Larimer F."/>
            <person name="Land M."/>
            <person name="Hauser L."/>
            <person name="Kyrpides N."/>
            <person name="Ovchinnikova G."/>
            <person name="Wawrik B."/>
            <person name="Richardson P."/>
        </authorList>
    </citation>
    <scope>NUCLEOTIDE SEQUENCE [LARGE SCALE GENOMIC DNA]</scope>
    <source>
        <strain evidence="8">AK-01</strain>
    </source>
</reference>
<dbReference type="GO" id="GO:0003677">
    <property type="term" value="F:DNA binding"/>
    <property type="evidence" value="ECO:0007669"/>
    <property type="project" value="InterPro"/>
</dbReference>
<dbReference type="GO" id="GO:0004803">
    <property type="term" value="F:transposase activity"/>
    <property type="evidence" value="ECO:0007669"/>
    <property type="project" value="InterPro"/>
</dbReference>
<dbReference type="RefSeq" id="WP_012609656.1">
    <property type="nucleotide sequence ID" value="NC_011768.1"/>
</dbReference>
<dbReference type="KEGG" id="dal:Dalk_2611"/>
<name>B8FD77_DESAL</name>
<evidence type="ECO:0000313" key="9">
    <source>
        <dbReference type="Proteomes" id="UP000000739"/>
    </source>
</evidence>
<evidence type="ECO:0000313" key="5">
    <source>
        <dbReference type="EMBL" id="ACL04202.1"/>
    </source>
</evidence>
<protein>
    <submittedName>
        <fullName evidence="8">Transposase-like protein</fullName>
    </submittedName>
</protein>
<dbReference type="PANTHER" id="PTHR34614">
    <property type="match status" value="1"/>
</dbReference>
<dbReference type="KEGG" id="dal:Dalk_4831"/>
<dbReference type="EMBL" id="CP001322">
    <property type="protein sequence ID" value="ACL04304.1"/>
    <property type="molecule type" value="Genomic_DNA"/>
</dbReference>
<dbReference type="InterPro" id="IPR002559">
    <property type="entry name" value="Transposase_11"/>
</dbReference>
<evidence type="ECO:0000313" key="7">
    <source>
        <dbReference type="EMBL" id="ACL05050.1"/>
    </source>
</evidence>
<dbReference type="KEGG" id="dal:Dalk_3361"/>
<evidence type="ECO:0000313" key="4">
    <source>
        <dbReference type="EMBL" id="ACL03848.1"/>
    </source>
</evidence>
<dbReference type="EMBL" id="CP001322">
    <property type="protein sequence ID" value="ACL02216.1"/>
    <property type="molecule type" value="Genomic_DNA"/>
</dbReference>
<dbReference type="GO" id="GO:0006313">
    <property type="term" value="P:DNA transposition"/>
    <property type="evidence" value="ECO:0007669"/>
    <property type="project" value="InterPro"/>
</dbReference>
<dbReference type="KEGG" id="dal:Dalk_2154"/>
<organism evidence="8 9">
    <name type="scientific">Desulfatibacillum aliphaticivorans</name>
    <dbReference type="NCBI Taxonomy" id="218208"/>
    <lineage>
        <taxon>Bacteria</taxon>
        <taxon>Pseudomonadati</taxon>
        <taxon>Thermodesulfobacteriota</taxon>
        <taxon>Desulfobacteria</taxon>
        <taxon>Desulfobacterales</taxon>
        <taxon>Desulfatibacillaceae</taxon>
        <taxon>Desulfatibacillum</taxon>
    </lineage>
</organism>
<dbReference type="EMBL" id="CP001322">
    <property type="protein sequence ID" value="ACL04202.1"/>
    <property type="molecule type" value="Genomic_DNA"/>
</dbReference>
<dbReference type="HOGENOM" id="CLU_033161_0_0_7"/>
<dbReference type="EMBL" id="CP001322">
    <property type="protein sequence ID" value="ACL06508.1"/>
    <property type="molecule type" value="Genomic_DNA"/>
</dbReference>
<feature type="domain" description="Transposase IS4-like" evidence="1">
    <location>
        <begin position="185"/>
        <end position="496"/>
    </location>
</feature>
<proteinExistence type="predicted"/>
<accession>B8FD77</accession>
<dbReference type="KEGG" id="dal:Dalk_1954"/>
<keyword evidence="9" id="KW-1185">Reference proteome</keyword>
<dbReference type="EMBL" id="CP001322">
    <property type="protein sequence ID" value="ACL03848.1"/>
    <property type="molecule type" value="Genomic_DNA"/>
</dbReference>
<evidence type="ECO:0000313" key="8">
    <source>
        <dbReference type="EMBL" id="ACL06508.1"/>
    </source>
</evidence>
<evidence type="ECO:0000313" key="3">
    <source>
        <dbReference type="EMBL" id="ACL03650.1"/>
    </source>
</evidence>
<gene>
    <name evidence="2" type="ordered locus">Dalk_0509</name>
    <name evidence="3" type="ordered locus">Dalk_1954</name>
    <name evidence="4" type="ordered locus">Dalk_2154</name>
    <name evidence="5" type="ordered locus">Dalk_2509</name>
    <name evidence="6" type="ordered locus">Dalk_2611</name>
    <name evidence="7" type="ordered locus">Dalk_3361</name>
    <name evidence="8" type="ordered locus">Dalk_4831</name>
</gene>
<dbReference type="eggNOG" id="COG5421">
    <property type="taxonomic scope" value="Bacteria"/>
</dbReference>
<sequence length="566" mass="65556">MAFLYKKTIKGRTYWYVRETQRVGDKVKLKWQKYLGTADTILAKLDKAERSGQPLKMQTRSFGALFAAHVLEKELDTIGLVDRIVGKGKRETGPSVGEYFFYAWANRMIDPKSKHALEDWYKNAAVEHIRPVDVKQLTSARYWEKWDRVSEEHLEAIQDGFFRSLWEDRPVPPQTFLFDTTNYYTFMATKTASQLSRRGHSKDSKHHLRQVGLGLLVDRETSLPLYYASYPGNMHDSTLFNQVIEDMIPKMTGFAEPDKDVTVVFDKGMNAEDNLAVIDGCPGLHFITTYSPYFMETMAGVSLERFEVLDIPKNQRLKDKGLEADRLLAYRSGSELWGRVRTVVVTFNPVAYRKKIRDLERKLESIRAELLSWRRKFRDGERHWTSPQSITKRYKKLCASLHVSSTYYRLDFEKGKMGFRKDQGEIHQARKLMGKTIMVTDNHDWDTEEIVLAALDRYKVENQFRASKSSSHVRVNPIFHWTDSKIRCHLLTCLLALTGLRLLEIKVKGKYSGRVIMEEMQNLNCVITWAKGDKSPKVQIEDPNPIQAEVLKALGYAVKDGWVLQI</sequence>
<dbReference type="Proteomes" id="UP000000739">
    <property type="component" value="Chromosome"/>
</dbReference>
<dbReference type="InterPro" id="IPR047654">
    <property type="entry name" value="IS1634_transpos"/>
</dbReference>
<evidence type="ECO:0000313" key="6">
    <source>
        <dbReference type="EMBL" id="ACL04304.1"/>
    </source>
</evidence>
<dbReference type="EMBL" id="CP001322">
    <property type="protein sequence ID" value="ACL03650.1"/>
    <property type="molecule type" value="Genomic_DNA"/>
</dbReference>
<evidence type="ECO:0000259" key="1">
    <source>
        <dbReference type="Pfam" id="PF01609"/>
    </source>
</evidence>
<dbReference type="Pfam" id="PF01609">
    <property type="entry name" value="DDE_Tnp_1"/>
    <property type="match status" value="1"/>
</dbReference>